<dbReference type="SUPFAM" id="SSF50978">
    <property type="entry name" value="WD40 repeat-like"/>
    <property type="match status" value="2"/>
</dbReference>
<evidence type="ECO:0000313" key="5">
    <source>
        <dbReference type="Proteomes" id="UP001652625"/>
    </source>
</evidence>
<dbReference type="RefSeq" id="XP_065648427.1">
    <property type="nucleotide sequence ID" value="XM_065792355.1"/>
</dbReference>
<dbReference type="PRINTS" id="PR00320">
    <property type="entry name" value="GPROTEINBRPT"/>
</dbReference>
<name>A0ABM4BHC1_HYDVU</name>
<sequence length="611" mass="66952">MSEDGSYTLLNIFAGTPRTTRGRPIHLSADPKGKNFLYCQGNSIIIRDVENPSNSDVYTQHAKDTTSAAYSPSGFYICSADVTGKVRIWDTVNKDHILKYEYPALGGPIKDIAWTEDSKRIGVCGEGREKAAHVFMWDTGTSVGELTGPLKACNNISIKQTRPYRLVVSSEDYSTCFYEGPPFKLKSQFREHTSFANCVRFSPDGNMFVSAGSDGRCFVHDGKTGDLIGEMCSAQQKVHNGGIYGISWSPDSKMLMTCSADKTVKIWNMDDLSSKEVVSFEMGKTIDDMQVGCLWVGDNIISVSLSGNINYLDMKDPSKPKRVVKGHNKAIVASCLNEDRTLLFTASFEGLTCYWDLATGVAEYVQGEAHKNQVMHMECKNDTIVTCGMDDTVRFITVSEKKYSSSVVTLSSQPRGCAIGNLGLSIVVCVNSIIVIQDGKVAQKYSSLSFDPTCVAINCDLAKVAVGTEESKVVIYDLIGNELKQHSDFPTNGNVTCIQFSPDNKFLAISTGKKQVKVVLTSDFKTEKGNWASHSGKVNSIDWTPNSHFLASAGIDGAVYVWDVVKGDVSASLRGAHSQSVDVTSVRWSDNNTLLTCGRQDCCVRKWNIKH</sequence>
<feature type="repeat" description="WD" evidence="4">
    <location>
        <begin position="236"/>
        <end position="277"/>
    </location>
</feature>
<accession>A0ABM4BHC1</accession>
<evidence type="ECO:0000313" key="6">
    <source>
        <dbReference type="RefSeq" id="XP_065648427.1"/>
    </source>
</evidence>
<evidence type="ECO:0000256" key="2">
    <source>
        <dbReference type="ARBA" id="ARBA00022737"/>
    </source>
</evidence>
<evidence type="ECO:0000256" key="4">
    <source>
        <dbReference type="PROSITE-ProRule" id="PRU00221"/>
    </source>
</evidence>
<dbReference type="InterPro" id="IPR020472">
    <property type="entry name" value="WD40_PAC1"/>
</dbReference>
<dbReference type="Proteomes" id="UP001652625">
    <property type="component" value="Chromosome 03"/>
</dbReference>
<evidence type="ECO:0000256" key="3">
    <source>
        <dbReference type="ARBA" id="ARBA00038366"/>
    </source>
</evidence>
<dbReference type="Gene3D" id="2.130.10.10">
    <property type="entry name" value="YVTN repeat-like/Quinoprotein amine dehydrogenase"/>
    <property type="match status" value="2"/>
</dbReference>
<dbReference type="PANTHER" id="PTHR19856">
    <property type="entry name" value="WD-REPEATCONTAINING PROTEIN WDR1"/>
    <property type="match status" value="1"/>
</dbReference>
<evidence type="ECO:0000256" key="1">
    <source>
        <dbReference type="ARBA" id="ARBA00022574"/>
    </source>
</evidence>
<feature type="repeat" description="WD" evidence="4">
    <location>
        <begin position="189"/>
        <end position="230"/>
    </location>
</feature>
<feature type="repeat" description="WD" evidence="4">
    <location>
        <begin position="531"/>
        <end position="572"/>
    </location>
</feature>
<dbReference type="InterPro" id="IPR001680">
    <property type="entry name" value="WD40_rpt"/>
</dbReference>
<proteinExistence type="inferred from homology"/>
<dbReference type="GeneID" id="100213734"/>
<organism evidence="5 6">
    <name type="scientific">Hydra vulgaris</name>
    <name type="common">Hydra</name>
    <name type="synonym">Hydra attenuata</name>
    <dbReference type="NCBI Taxonomy" id="6087"/>
    <lineage>
        <taxon>Eukaryota</taxon>
        <taxon>Metazoa</taxon>
        <taxon>Cnidaria</taxon>
        <taxon>Hydrozoa</taxon>
        <taxon>Hydroidolina</taxon>
        <taxon>Anthoathecata</taxon>
        <taxon>Aplanulata</taxon>
        <taxon>Hydridae</taxon>
        <taxon>Hydra</taxon>
    </lineage>
</organism>
<feature type="repeat" description="WD" evidence="4">
    <location>
        <begin position="58"/>
        <end position="99"/>
    </location>
</feature>
<keyword evidence="1 4" id="KW-0853">WD repeat</keyword>
<gene>
    <name evidence="6" type="primary">LOC100213734</name>
</gene>
<dbReference type="PROSITE" id="PS50082">
    <property type="entry name" value="WD_REPEATS_2"/>
    <property type="match status" value="6"/>
</dbReference>
<keyword evidence="5" id="KW-1185">Reference proteome</keyword>
<dbReference type="InterPro" id="IPR015943">
    <property type="entry name" value="WD40/YVTN_repeat-like_dom_sf"/>
</dbReference>
<keyword evidence="2" id="KW-0677">Repeat</keyword>
<dbReference type="PROSITE" id="PS00678">
    <property type="entry name" value="WD_REPEATS_1"/>
    <property type="match status" value="2"/>
</dbReference>
<dbReference type="InterPro" id="IPR019775">
    <property type="entry name" value="WD40_repeat_CS"/>
</dbReference>
<dbReference type="PROSITE" id="PS50294">
    <property type="entry name" value="WD_REPEATS_REGION"/>
    <property type="match status" value="4"/>
</dbReference>
<dbReference type="SMART" id="SM00320">
    <property type="entry name" value="WD40"/>
    <property type="match status" value="11"/>
</dbReference>
<feature type="repeat" description="WD" evidence="4">
    <location>
        <begin position="576"/>
        <end position="611"/>
    </location>
</feature>
<dbReference type="InterPro" id="IPR036322">
    <property type="entry name" value="WD40_repeat_dom_sf"/>
</dbReference>
<dbReference type="Pfam" id="PF00400">
    <property type="entry name" value="WD40"/>
    <property type="match status" value="7"/>
</dbReference>
<feature type="repeat" description="WD" evidence="4">
    <location>
        <begin position="324"/>
        <end position="365"/>
    </location>
</feature>
<reference evidence="6" key="1">
    <citation type="submission" date="2025-08" db="UniProtKB">
        <authorList>
            <consortium name="RefSeq"/>
        </authorList>
    </citation>
    <scope>IDENTIFICATION</scope>
</reference>
<protein>
    <submittedName>
        <fullName evidence="6">WD repeat-containing protein 1-A isoform X1</fullName>
    </submittedName>
</protein>
<dbReference type="SUPFAM" id="SSF63829">
    <property type="entry name" value="Calcium-dependent phosphotriesterase"/>
    <property type="match status" value="1"/>
</dbReference>
<dbReference type="PANTHER" id="PTHR19856:SF0">
    <property type="entry name" value="WD REPEAT-CONTAINING PROTEIN 1"/>
    <property type="match status" value="1"/>
</dbReference>
<comment type="similarity">
    <text evidence="3">Belongs to the WD repeat AIP1 family.</text>
</comment>